<evidence type="ECO:0000313" key="2">
    <source>
        <dbReference type="Proteomes" id="UP000287651"/>
    </source>
</evidence>
<proteinExistence type="predicted"/>
<reference evidence="1 2" key="1">
    <citation type="journal article" date="2014" name="Agronomy (Basel)">
        <title>A Draft Genome Sequence for Ensete ventricosum, the Drought-Tolerant Tree Against Hunger.</title>
        <authorList>
            <person name="Harrison J."/>
            <person name="Moore K.A."/>
            <person name="Paszkiewicz K."/>
            <person name="Jones T."/>
            <person name="Grant M."/>
            <person name="Ambacheew D."/>
            <person name="Muzemil S."/>
            <person name="Studholme D.J."/>
        </authorList>
    </citation>
    <scope>NUCLEOTIDE SEQUENCE [LARGE SCALE GENOMIC DNA]</scope>
</reference>
<dbReference type="Proteomes" id="UP000287651">
    <property type="component" value="Unassembled WGS sequence"/>
</dbReference>
<organism evidence="1 2">
    <name type="scientific">Ensete ventricosum</name>
    <name type="common">Abyssinian banana</name>
    <name type="synonym">Musa ensete</name>
    <dbReference type="NCBI Taxonomy" id="4639"/>
    <lineage>
        <taxon>Eukaryota</taxon>
        <taxon>Viridiplantae</taxon>
        <taxon>Streptophyta</taxon>
        <taxon>Embryophyta</taxon>
        <taxon>Tracheophyta</taxon>
        <taxon>Spermatophyta</taxon>
        <taxon>Magnoliopsida</taxon>
        <taxon>Liliopsida</taxon>
        <taxon>Zingiberales</taxon>
        <taxon>Musaceae</taxon>
        <taxon>Ensete</taxon>
    </lineage>
</organism>
<protein>
    <submittedName>
        <fullName evidence="1">Uncharacterized protein</fullName>
    </submittedName>
</protein>
<dbReference type="EMBL" id="AMZH03003445">
    <property type="protein sequence ID" value="RRT72306.1"/>
    <property type="molecule type" value="Genomic_DNA"/>
</dbReference>
<gene>
    <name evidence="1" type="ORF">B296_00017920</name>
</gene>
<dbReference type="AlphaFoldDB" id="A0A427A7S2"/>
<comment type="caution">
    <text evidence="1">The sequence shown here is derived from an EMBL/GenBank/DDBJ whole genome shotgun (WGS) entry which is preliminary data.</text>
</comment>
<sequence length="139" mass="15178">MLSCDSERREGVCHEPKPLMVLMGWAVAATGKGAVQQGSAGVVEEEDGDGSDSDVSKAFTMTGDPSQVNVQIITVCASTDEGEMVEEGAQSTKLGNWKQQRWWRKGSSREWCELRCWQRSFAVMHIAAGDEEKGSGYLC</sequence>
<evidence type="ECO:0000313" key="1">
    <source>
        <dbReference type="EMBL" id="RRT72306.1"/>
    </source>
</evidence>
<accession>A0A427A7S2</accession>
<name>A0A427A7S2_ENSVE</name>